<keyword evidence="3" id="KW-0813">Transport</keyword>
<keyword evidence="1" id="KW-1133">Transmembrane helix</keyword>
<dbReference type="GO" id="GO:0034220">
    <property type="term" value="P:monoatomic ion transmembrane transport"/>
    <property type="evidence" value="ECO:0007669"/>
    <property type="project" value="UniProtKB-KW"/>
</dbReference>
<name>A0A4Y8IFQ1_9BACI</name>
<dbReference type="Pfam" id="PF07885">
    <property type="entry name" value="Ion_trans_2"/>
    <property type="match status" value="1"/>
</dbReference>
<dbReference type="RefSeq" id="WP_134341332.1">
    <property type="nucleotide sequence ID" value="NZ_SOPW01000021.1"/>
</dbReference>
<dbReference type="Proteomes" id="UP000297975">
    <property type="component" value="Unassembled WGS sequence"/>
</dbReference>
<feature type="domain" description="Potassium channel" evidence="2">
    <location>
        <begin position="48"/>
        <end position="120"/>
    </location>
</feature>
<evidence type="ECO:0000259" key="2">
    <source>
        <dbReference type="Pfam" id="PF07885"/>
    </source>
</evidence>
<feature type="transmembrane region" description="Helical" evidence="1">
    <location>
        <begin position="34"/>
        <end position="57"/>
    </location>
</feature>
<dbReference type="Gene3D" id="1.10.287.70">
    <property type="match status" value="1"/>
</dbReference>
<comment type="caution">
    <text evidence="3">The sequence shown here is derived from an EMBL/GenBank/DDBJ whole genome shotgun (WGS) entry which is preliminary data.</text>
</comment>
<dbReference type="InterPro" id="IPR013099">
    <property type="entry name" value="K_chnl_dom"/>
</dbReference>
<dbReference type="EMBL" id="SOPW01000021">
    <property type="protein sequence ID" value="TFB13904.1"/>
    <property type="molecule type" value="Genomic_DNA"/>
</dbReference>
<accession>A0A4Y8IFQ1</accession>
<dbReference type="SUPFAM" id="SSF81324">
    <property type="entry name" value="Voltage-gated potassium channels"/>
    <property type="match status" value="1"/>
</dbReference>
<evidence type="ECO:0000313" key="4">
    <source>
        <dbReference type="Proteomes" id="UP000297975"/>
    </source>
</evidence>
<dbReference type="AlphaFoldDB" id="A0A4Y8IFQ1"/>
<keyword evidence="3" id="KW-0407">Ion channel</keyword>
<protein>
    <submittedName>
        <fullName evidence="3">Two pore domain potassium channel family protein</fullName>
    </submittedName>
</protein>
<feature type="transmembrane region" description="Helical" evidence="1">
    <location>
        <begin position="100"/>
        <end position="121"/>
    </location>
</feature>
<gene>
    <name evidence="3" type="ORF">E3U55_15180</name>
</gene>
<sequence>MATVLVGIAALIILVNLFYFFYNRSYRYSYFSSILFFKLFLVLSGLTVGFGVLYYALSMSQDVLLDSSSNPVNVDIWKALYFSGETIVSVGFGDYVPVGIARLFALLEAMMGILLPTTYFMRSLNKNENTES</sequence>
<feature type="transmembrane region" description="Helical" evidence="1">
    <location>
        <begin position="6"/>
        <end position="22"/>
    </location>
</feature>
<keyword evidence="1" id="KW-0472">Membrane</keyword>
<dbReference type="OrthoDB" id="9813518at2"/>
<evidence type="ECO:0000313" key="3">
    <source>
        <dbReference type="EMBL" id="TFB13904.1"/>
    </source>
</evidence>
<proteinExistence type="predicted"/>
<evidence type="ECO:0000256" key="1">
    <source>
        <dbReference type="SAM" id="Phobius"/>
    </source>
</evidence>
<keyword evidence="1" id="KW-0812">Transmembrane</keyword>
<organism evidence="3 4">
    <name type="scientific">Filobacillus milosensis</name>
    <dbReference type="NCBI Taxonomy" id="94137"/>
    <lineage>
        <taxon>Bacteria</taxon>
        <taxon>Bacillati</taxon>
        <taxon>Bacillota</taxon>
        <taxon>Bacilli</taxon>
        <taxon>Bacillales</taxon>
        <taxon>Bacillaceae</taxon>
        <taxon>Filobacillus</taxon>
    </lineage>
</organism>
<keyword evidence="3" id="KW-0406">Ion transport</keyword>
<reference evidence="3 4" key="1">
    <citation type="submission" date="2019-03" db="EMBL/GenBank/DDBJ databases">
        <authorList>
            <person name="He R.-H."/>
        </authorList>
    </citation>
    <scope>NUCLEOTIDE SEQUENCE [LARGE SCALE GENOMIC DNA]</scope>
    <source>
        <strain evidence="4">SH 714</strain>
    </source>
</reference>
<keyword evidence="4" id="KW-1185">Reference proteome</keyword>